<name>A0A2P4WZI3_9STRA</name>
<keyword evidence="10" id="KW-1185">Reference proteome</keyword>
<keyword evidence="5 7" id="KW-0732">Signal</keyword>
<dbReference type="GO" id="GO:0005576">
    <property type="term" value="C:extracellular region"/>
    <property type="evidence" value="ECO:0007669"/>
    <property type="project" value="UniProtKB-SubCell"/>
</dbReference>
<evidence type="ECO:0000256" key="2">
    <source>
        <dbReference type="ARBA" id="ARBA00004613"/>
    </source>
</evidence>
<dbReference type="Pfam" id="PF22748">
    <property type="entry name" value="PexRD54_WY"/>
    <property type="match status" value="3"/>
</dbReference>
<feature type="domain" description="RxLR effector PexRD54 WY" evidence="8">
    <location>
        <begin position="357"/>
        <end position="395"/>
    </location>
</feature>
<reference evidence="9 10" key="1">
    <citation type="journal article" date="2017" name="Genome Biol. Evol.">
        <title>Phytophthora megakarya and P. palmivora, closely related causal agents of cacao black pod rot, underwent increases in genome sizes and gene numbers by different mechanisms.</title>
        <authorList>
            <person name="Ali S.S."/>
            <person name="Shao J."/>
            <person name="Lary D.J."/>
            <person name="Kronmiller B."/>
            <person name="Shen D."/>
            <person name="Strem M.D."/>
            <person name="Amoako-Attah I."/>
            <person name="Akrofi A.Y."/>
            <person name="Begoude B.A."/>
            <person name="Ten Hoopen G.M."/>
            <person name="Coulibaly K."/>
            <person name="Kebe B.I."/>
            <person name="Melnick R.L."/>
            <person name="Guiltinan M.J."/>
            <person name="Tyler B.M."/>
            <person name="Meinhardt L.W."/>
            <person name="Bailey B.A."/>
        </authorList>
    </citation>
    <scope>NUCLEOTIDE SEQUENCE [LARGE SCALE GENOMIC DNA]</scope>
    <source>
        <strain evidence="10">sbr112.9</strain>
    </source>
</reference>
<evidence type="ECO:0000313" key="10">
    <source>
        <dbReference type="Proteomes" id="UP000237271"/>
    </source>
</evidence>
<dbReference type="GO" id="GO:0043657">
    <property type="term" value="C:host cell"/>
    <property type="evidence" value="ECO:0007669"/>
    <property type="project" value="UniProtKB-SubCell"/>
</dbReference>
<sequence>MVGSMRLQYFVLHVVVVVALAPCDDAALTTTVSTSKTDVAVVRLLRYNNLSDEIDEERTFSLQSIPGLKKLTNVFKSKITPGTLLNWANKEKSPDFVFRKLNLNKAGDKLFDKPDVNVWAAYTNAISKANPEEAMITTLKTRYTDDVLTQMILAAKKISSTENVATKIQTGQVQNWLTSKKPPNDVFEYFLLNKAGDDLLSNPELAIWIRYMTAFNKENPMQKTSLYATLKTHYSSDAISKMIEAGKGVKGTGTIGVAKRLEATQIQTWLGSKSTPDDVFQLLKLDEVGDDLLASPQLKTFTNYMNAFNKDNPDKQTSLIAAMTTSYDDGGVVKILEAAKKVPSTEKIATNLEAAQFHHWLSTDKGPDKVFKALGLDKAGENLLSSPQFTKFTKYTDDFHAKHLNKKMTTMWTIRASYSDFDVAKMIMAGKKVPGTQKAAQRMEAELFKSWMQPPNNPDYAFRSLKLNTAGDTLFSNPMFRYWIKFLDEYNKVMPGRNNVRTGLTVAYEDAALVKLINTAKENPDTKTLADKLETEMLTQFIYAEKQPIDVAKLLNVKEKTDPNWKLWKKYMQDYHKYHLRDKFGMYLAFNEGKKGEPLARNITMQYFRQSKMWLFEHFPMQRHIVEAKLPNMGKALDSFCMKRDGKNASSASDYQDEALLCKVFFVRFIRIKPSEEQGLSLFPDARHLSIGCSDVAIGAQHVSGCDSLSQRWSFDRGAWNMITTNKGFNYIFNTSREDHKVSKVLSGYVAETKVTALDLKLFDTEAQEKIADVQYLLFTTCYRMESAKYNLSQQVLDVFTAYLILHYPLMTKLQANGQAVRHLESAAVNAGASVPELLA</sequence>
<feature type="signal peptide" evidence="7">
    <location>
        <begin position="1"/>
        <end position="26"/>
    </location>
</feature>
<dbReference type="OrthoDB" id="127322at2759"/>
<dbReference type="AlphaFoldDB" id="A0A2P4WZI3"/>
<evidence type="ECO:0000256" key="4">
    <source>
        <dbReference type="ARBA" id="ARBA00022525"/>
    </source>
</evidence>
<feature type="domain" description="RxLR effector PexRD54 WY" evidence="8">
    <location>
        <begin position="265"/>
        <end position="304"/>
    </location>
</feature>
<comment type="subcellular location">
    <subcellularLocation>
        <location evidence="1">Host cell</location>
    </subcellularLocation>
    <subcellularLocation>
        <location evidence="2">Secreted</location>
    </subcellularLocation>
</comment>
<comment type="caution">
    <text evidence="9">The sequence shown here is derived from an EMBL/GenBank/DDBJ whole genome shotgun (WGS) entry which is preliminary data.</text>
</comment>
<feature type="chain" id="PRO_5015103430" evidence="7">
    <location>
        <begin position="27"/>
        <end position="840"/>
    </location>
</feature>
<protein>
    <submittedName>
        <fullName evidence="9">Secreted RxLR effector peptide protein</fullName>
    </submittedName>
</protein>
<keyword evidence="4" id="KW-0964">Secreted</keyword>
<evidence type="ECO:0000256" key="3">
    <source>
        <dbReference type="ARBA" id="ARBA00010400"/>
    </source>
</evidence>
<evidence type="ECO:0000256" key="7">
    <source>
        <dbReference type="SAM" id="SignalP"/>
    </source>
</evidence>
<dbReference type="InterPro" id="IPR054463">
    <property type="entry name" value="PexRD54_WY"/>
</dbReference>
<evidence type="ECO:0000259" key="8">
    <source>
        <dbReference type="Pfam" id="PF22748"/>
    </source>
</evidence>
<feature type="domain" description="RxLR effector PexRD54 WY" evidence="8">
    <location>
        <begin position="172"/>
        <end position="211"/>
    </location>
</feature>
<evidence type="ECO:0000256" key="1">
    <source>
        <dbReference type="ARBA" id="ARBA00004340"/>
    </source>
</evidence>
<keyword evidence="6" id="KW-0843">Virulence</keyword>
<evidence type="ECO:0000256" key="6">
    <source>
        <dbReference type="ARBA" id="ARBA00023026"/>
    </source>
</evidence>
<comment type="similarity">
    <text evidence="3">Belongs to the RxLR effector family.</text>
</comment>
<evidence type="ECO:0000256" key="5">
    <source>
        <dbReference type="ARBA" id="ARBA00022729"/>
    </source>
</evidence>
<dbReference type="EMBL" id="NCKW01020173">
    <property type="protein sequence ID" value="POM58707.1"/>
    <property type="molecule type" value="Genomic_DNA"/>
</dbReference>
<proteinExistence type="inferred from homology"/>
<gene>
    <name evidence="9" type="ORF">PHPALM_36614</name>
</gene>
<dbReference type="Proteomes" id="UP000237271">
    <property type="component" value="Unassembled WGS sequence"/>
</dbReference>
<organism evidence="9 10">
    <name type="scientific">Phytophthora palmivora</name>
    <dbReference type="NCBI Taxonomy" id="4796"/>
    <lineage>
        <taxon>Eukaryota</taxon>
        <taxon>Sar</taxon>
        <taxon>Stramenopiles</taxon>
        <taxon>Oomycota</taxon>
        <taxon>Peronosporomycetes</taxon>
        <taxon>Peronosporales</taxon>
        <taxon>Peronosporaceae</taxon>
        <taxon>Phytophthora</taxon>
    </lineage>
</organism>
<evidence type="ECO:0000313" key="9">
    <source>
        <dbReference type="EMBL" id="POM58707.1"/>
    </source>
</evidence>
<accession>A0A2P4WZI3</accession>